<protein>
    <submittedName>
        <fullName evidence="1">Uncharacterized protein</fullName>
    </submittedName>
</protein>
<organism evidence="1">
    <name type="scientific">bioreactor metagenome</name>
    <dbReference type="NCBI Taxonomy" id="1076179"/>
    <lineage>
        <taxon>unclassified sequences</taxon>
        <taxon>metagenomes</taxon>
        <taxon>ecological metagenomes</taxon>
    </lineage>
</organism>
<comment type="caution">
    <text evidence="1">The sequence shown here is derived from an EMBL/GenBank/DDBJ whole genome shotgun (WGS) entry which is preliminary data.</text>
</comment>
<name>A0A645H994_9ZZZZ</name>
<gene>
    <name evidence="1" type="ORF">SDC9_183079</name>
</gene>
<reference evidence="1" key="1">
    <citation type="submission" date="2019-08" db="EMBL/GenBank/DDBJ databases">
        <authorList>
            <person name="Kucharzyk K."/>
            <person name="Murdoch R.W."/>
            <person name="Higgins S."/>
            <person name="Loffler F."/>
        </authorList>
    </citation>
    <scope>NUCLEOTIDE SEQUENCE</scope>
</reference>
<sequence length="125" mass="14483">MRGSLDGCVFVQVTATPYALYLQPEFQDGDKPLPVKPHKTVLVPSGNGYIGGEYYFIESMRKDHPARFLFEAVDPREHQIVSDQKRKGKNLKLMTAEHLRKRIFLFVRINYQFLKRALSTSWLVP</sequence>
<accession>A0A645H994</accession>
<evidence type="ECO:0000313" key="1">
    <source>
        <dbReference type="EMBL" id="MPN35581.1"/>
    </source>
</evidence>
<dbReference type="AlphaFoldDB" id="A0A645H994"/>
<dbReference type="EMBL" id="VSSQ01089255">
    <property type="protein sequence ID" value="MPN35581.1"/>
    <property type="molecule type" value="Genomic_DNA"/>
</dbReference>
<proteinExistence type="predicted"/>